<organism evidence="1">
    <name type="scientific">bioreactor metagenome</name>
    <dbReference type="NCBI Taxonomy" id="1076179"/>
    <lineage>
        <taxon>unclassified sequences</taxon>
        <taxon>metagenomes</taxon>
        <taxon>ecological metagenomes</taxon>
    </lineage>
</organism>
<sequence length="43" mass="4786">MSAFAVSSKQHVDHPFFTDADHGDILSNGWEDIFNNSSAFIDD</sequence>
<gene>
    <name evidence="1" type="ORF">SDC9_136871</name>
</gene>
<proteinExistence type="predicted"/>
<name>A0A645DKC3_9ZZZZ</name>
<accession>A0A645DKC3</accession>
<dbReference type="EMBL" id="VSSQ01037143">
    <property type="protein sequence ID" value="MPM89759.1"/>
    <property type="molecule type" value="Genomic_DNA"/>
</dbReference>
<dbReference type="AlphaFoldDB" id="A0A645DKC3"/>
<comment type="caution">
    <text evidence="1">The sequence shown here is derived from an EMBL/GenBank/DDBJ whole genome shotgun (WGS) entry which is preliminary data.</text>
</comment>
<reference evidence="1" key="1">
    <citation type="submission" date="2019-08" db="EMBL/GenBank/DDBJ databases">
        <authorList>
            <person name="Kucharzyk K."/>
            <person name="Murdoch R.W."/>
            <person name="Higgins S."/>
            <person name="Loffler F."/>
        </authorList>
    </citation>
    <scope>NUCLEOTIDE SEQUENCE</scope>
</reference>
<protein>
    <submittedName>
        <fullName evidence="1">Uncharacterized protein</fullName>
    </submittedName>
</protein>
<evidence type="ECO:0000313" key="1">
    <source>
        <dbReference type="EMBL" id="MPM89759.1"/>
    </source>
</evidence>